<protein>
    <submittedName>
        <fullName evidence="1">Uncharacterized protein</fullName>
    </submittedName>
</protein>
<proteinExistence type="predicted"/>
<evidence type="ECO:0000313" key="1">
    <source>
        <dbReference type="EMBL" id="BBL67749.1"/>
    </source>
</evidence>
<dbReference type="RefSeq" id="WP_221058108.1">
    <property type="nucleotide sequence ID" value="NZ_AP019781.1"/>
</dbReference>
<keyword evidence="2" id="KW-1185">Reference proteome</keyword>
<evidence type="ECO:0000313" key="2">
    <source>
        <dbReference type="Proteomes" id="UP000824969"/>
    </source>
</evidence>
<dbReference type="GeneID" id="66130446"/>
<reference evidence="1 2" key="1">
    <citation type="submission" date="2019-06" db="EMBL/GenBank/DDBJ databases">
        <title>Complete genome sequence of Methanoculleus chikugoensis strain MG62.</title>
        <authorList>
            <person name="Asakawa S."/>
            <person name="Dianou D."/>
        </authorList>
    </citation>
    <scope>NUCLEOTIDE SEQUENCE [LARGE SCALE GENOMIC DNA]</scope>
    <source>
        <strain evidence="1 2">MG62</strain>
    </source>
</reference>
<dbReference type="Proteomes" id="UP000824969">
    <property type="component" value="Chromosome"/>
</dbReference>
<gene>
    <name evidence="1" type="ORF">MchiMG62_09300</name>
</gene>
<dbReference type="EMBL" id="AP019781">
    <property type="protein sequence ID" value="BBL67749.1"/>
    <property type="molecule type" value="Genomic_DNA"/>
</dbReference>
<organism evidence="1 2">
    <name type="scientific">Methanoculleus chikugoensis</name>
    <dbReference type="NCBI Taxonomy" id="118126"/>
    <lineage>
        <taxon>Archaea</taxon>
        <taxon>Methanobacteriati</taxon>
        <taxon>Methanobacteriota</taxon>
        <taxon>Stenosarchaea group</taxon>
        <taxon>Methanomicrobia</taxon>
        <taxon>Methanomicrobiales</taxon>
        <taxon>Methanomicrobiaceae</taxon>
        <taxon>Methanoculleus</taxon>
    </lineage>
</organism>
<name>A0ABN5XL50_9EURY</name>
<accession>A0ABN5XL50</accession>
<sequence length="217" mass="23815">MYAGPCILTAVLIAVLACAGCLGPAGPVVNTTPEPTPEPCETCTVPKDFCGPPGVCPGEPVNGIYAFTDRNTYRIGDVVEFGIVNCGDERKAFGTPDPWVIQQWVTNASGVTHQGSCGDPAVGNCTGGMWVMIGISGWYHTGETVYLYPGENWTVQWNTTDWWDTAKVRGDHVEPFDHRKRSDGSSYQISEDPLTPGIYRVWYMWYSNNASKEFEFV</sequence>